<evidence type="ECO:0000256" key="5">
    <source>
        <dbReference type="ARBA" id="ARBA00022840"/>
    </source>
</evidence>
<dbReference type="InterPro" id="IPR050763">
    <property type="entry name" value="ABC_transporter_ATP-binding"/>
</dbReference>
<dbReference type="GO" id="GO:0046677">
    <property type="term" value="P:response to antibiotic"/>
    <property type="evidence" value="ECO:0007669"/>
    <property type="project" value="UniProtKB-KW"/>
</dbReference>
<dbReference type="PANTHER" id="PTHR42711">
    <property type="entry name" value="ABC TRANSPORTER ATP-BINDING PROTEIN"/>
    <property type="match status" value="1"/>
</dbReference>
<feature type="domain" description="ABC transporter" evidence="9">
    <location>
        <begin position="5"/>
        <end position="226"/>
    </location>
</feature>
<dbReference type="InterPro" id="IPR027417">
    <property type="entry name" value="P-loop_NTPase"/>
</dbReference>
<keyword evidence="4" id="KW-0547">Nucleotide-binding</keyword>
<dbReference type="PROSITE" id="PS00211">
    <property type="entry name" value="ABC_TRANSPORTER_1"/>
    <property type="match status" value="1"/>
</dbReference>
<keyword evidence="2" id="KW-0813">Transport</keyword>
<reference evidence="10 11" key="1">
    <citation type="journal article" date="2011" name="Stand. Genomic Sci.">
        <title>High quality draft genome sequence of Segniliparus rugosus CDC 945(T)= (ATCC BAA-974(T)).</title>
        <authorList>
            <person name="Earl A.M."/>
            <person name="Desjardins C.A."/>
            <person name="Fitzgerald M.G."/>
            <person name="Arachchi H.M."/>
            <person name="Zeng Q."/>
            <person name="Mehta T."/>
            <person name="Griggs A."/>
            <person name="Birren B.W."/>
            <person name="Toney N.C."/>
            <person name="Carr J."/>
            <person name="Posey J."/>
            <person name="Butler W.R."/>
        </authorList>
    </citation>
    <scope>NUCLEOTIDE SEQUENCE [LARGE SCALE GENOMIC DNA]</scope>
    <source>
        <strain evidence="11">ATCC BAA-974 / DSM 45345 / CCUG 50838 / CIP 108380 / JCM 13579 / CDC 945</strain>
    </source>
</reference>
<dbReference type="Gene3D" id="3.40.50.300">
    <property type="entry name" value="P-loop containing nucleotide triphosphate hydrolases"/>
    <property type="match status" value="1"/>
</dbReference>
<keyword evidence="11" id="KW-1185">Reference proteome</keyword>
<evidence type="ECO:0000259" key="9">
    <source>
        <dbReference type="PROSITE" id="PS50893"/>
    </source>
</evidence>
<evidence type="ECO:0000313" key="11">
    <source>
        <dbReference type="Proteomes" id="UP000004816"/>
    </source>
</evidence>
<evidence type="ECO:0000256" key="1">
    <source>
        <dbReference type="ARBA" id="ARBA00004202"/>
    </source>
</evidence>
<dbReference type="AlphaFoldDB" id="E5XKY7"/>
<keyword evidence="6" id="KW-1278">Translocase</keyword>
<dbReference type="Proteomes" id="UP000004816">
    <property type="component" value="Unassembled WGS sequence"/>
</dbReference>
<dbReference type="GO" id="GO:0005886">
    <property type="term" value="C:plasma membrane"/>
    <property type="evidence" value="ECO:0007669"/>
    <property type="project" value="UniProtKB-SubCell"/>
</dbReference>
<sequence length="298" mass="32168">MNDAVRLTGVVKRFGQTVAVDGLDLVVRRGEVLALLGPNGAGKTTTVELCQGLTDPDDGVVEVLGGDPRDDSSRVGFMPQGGGGYPGAKAGELLRLAAAQFANPHDPDWLLEVLGLDDAKRTSFRRLSGGQQQRLSLACALIGRPELVFLDEPTAGLDVHARRLVWELVERLKADGVTVLLTTHLIEEAEYLADRVVIVAKGREIASGTPAELVETARRSRLRLTAQPGVDLDGLVARWPQHSWQELRPGEYAIDGEVTPARVAELAAWLAEHDVLANSLRVQGGRLEDVFLELTEAK</sequence>
<evidence type="ECO:0000313" key="10">
    <source>
        <dbReference type="EMBL" id="EFV14969.1"/>
    </source>
</evidence>
<dbReference type="PROSITE" id="PS50893">
    <property type="entry name" value="ABC_TRANSPORTER_2"/>
    <property type="match status" value="1"/>
</dbReference>
<dbReference type="eggNOG" id="COG1131">
    <property type="taxonomic scope" value="Bacteria"/>
</dbReference>
<evidence type="ECO:0000256" key="2">
    <source>
        <dbReference type="ARBA" id="ARBA00022448"/>
    </source>
</evidence>
<dbReference type="PANTHER" id="PTHR42711:SF16">
    <property type="entry name" value="ABC TRANSPORTER ATP-BINDING PROTEIN"/>
    <property type="match status" value="1"/>
</dbReference>
<evidence type="ECO:0000256" key="4">
    <source>
        <dbReference type="ARBA" id="ARBA00022741"/>
    </source>
</evidence>
<dbReference type="Pfam" id="PF00005">
    <property type="entry name" value="ABC_tran"/>
    <property type="match status" value="1"/>
</dbReference>
<keyword evidence="3" id="KW-1003">Cell membrane</keyword>
<proteinExistence type="predicted"/>
<dbReference type="HOGENOM" id="CLU_000604_1_2_11"/>
<accession>E5XKY7</accession>
<protein>
    <recommendedName>
        <fullName evidence="9">ABC transporter domain-containing protein</fullName>
    </recommendedName>
</protein>
<dbReference type="GO" id="GO:0016887">
    <property type="term" value="F:ATP hydrolysis activity"/>
    <property type="evidence" value="ECO:0007669"/>
    <property type="project" value="InterPro"/>
</dbReference>
<dbReference type="InterPro" id="IPR003593">
    <property type="entry name" value="AAA+_ATPase"/>
</dbReference>
<keyword evidence="7" id="KW-0472">Membrane</keyword>
<dbReference type="InterPro" id="IPR003439">
    <property type="entry name" value="ABC_transporter-like_ATP-bd"/>
</dbReference>
<dbReference type="InterPro" id="IPR017871">
    <property type="entry name" value="ABC_transporter-like_CS"/>
</dbReference>
<organism evidence="10 11">
    <name type="scientific">Segniliparus rugosus (strain ATCC BAA-974 / DSM 45345 / CCUG 50838 / CIP 108380 / JCM 13579 / CDC 945)</name>
    <dbReference type="NCBI Taxonomy" id="679197"/>
    <lineage>
        <taxon>Bacteria</taxon>
        <taxon>Bacillati</taxon>
        <taxon>Actinomycetota</taxon>
        <taxon>Actinomycetes</taxon>
        <taxon>Mycobacteriales</taxon>
        <taxon>Segniliparaceae</taxon>
        <taxon>Segniliparus</taxon>
    </lineage>
</organism>
<name>E5XKY7_SEGRC</name>
<comment type="caution">
    <text evidence="10">The sequence shown here is derived from an EMBL/GenBank/DDBJ whole genome shotgun (WGS) entry which is preliminary data.</text>
</comment>
<dbReference type="SUPFAM" id="SSF52540">
    <property type="entry name" value="P-loop containing nucleoside triphosphate hydrolases"/>
    <property type="match status" value="1"/>
</dbReference>
<dbReference type="OrthoDB" id="9804819at2"/>
<evidence type="ECO:0000256" key="8">
    <source>
        <dbReference type="ARBA" id="ARBA00023251"/>
    </source>
</evidence>
<keyword evidence="5" id="KW-0067">ATP-binding</keyword>
<dbReference type="SMART" id="SM00382">
    <property type="entry name" value="AAA"/>
    <property type="match status" value="1"/>
</dbReference>
<dbReference type="GO" id="GO:0055085">
    <property type="term" value="P:transmembrane transport"/>
    <property type="evidence" value="ECO:0007669"/>
    <property type="project" value="UniProtKB-ARBA"/>
</dbReference>
<evidence type="ECO:0000256" key="6">
    <source>
        <dbReference type="ARBA" id="ARBA00022967"/>
    </source>
</evidence>
<dbReference type="CDD" id="cd03230">
    <property type="entry name" value="ABC_DR_subfamily_A"/>
    <property type="match status" value="1"/>
</dbReference>
<dbReference type="FunFam" id="3.40.50.300:FF:000589">
    <property type="entry name" value="ABC transporter, ATP-binding subunit"/>
    <property type="match status" value="1"/>
</dbReference>
<dbReference type="RefSeq" id="WP_007466874.1">
    <property type="nucleotide sequence ID" value="NZ_KI391954.1"/>
</dbReference>
<evidence type="ECO:0000256" key="3">
    <source>
        <dbReference type="ARBA" id="ARBA00022475"/>
    </source>
</evidence>
<comment type="subcellular location">
    <subcellularLocation>
        <location evidence="1">Cell membrane</location>
        <topology evidence="1">Peripheral membrane protein</topology>
    </subcellularLocation>
</comment>
<gene>
    <name evidence="10" type="ORF">HMPREF9336_00156</name>
</gene>
<dbReference type="GO" id="GO:0005524">
    <property type="term" value="F:ATP binding"/>
    <property type="evidence" value="ECO:0007669"/>
    <property type="project" value="UniProtKB-KW"/>
</dbReference>
<dbReference type="EMBL" id="ACZI02000003">
    <property type="protein sequence ID" value="EFV14969.1"/>
    <property type="molecule type" value="Genomic_DNA"/>
</dbReference>
<keyword evidence="8" id="KW-0046">Antibiotic resistance</keyword>
<dbReference type="STRING" id="679197.HMPREF9336_00156"/>
<evidence type="ECO:0000256" key="7">
    <source>
        <dbReference type="ARBA" id="ARBA00023136"/>
    </source>
</evidence>